<name>A0ACC1LYG1_9FUNG</name>
<sequence length="271" mass="28450">MDEDRPKKKRLGTALHKPTGSSSMSPPNVSSSEQTQQLRKRRQQSLDLRVALEHSAGRPALRVQTTTLATKQAAAVEANDQNMSASSSSPPRSSPLSVTAPPFATSFANAKTAVPAANPFMYSHYPTSAVPMAAGAYQHPSTAAAMAAAAFVAHAGVTQQQLQVPPTQTYSSVMNLGNVPMTAAQFNSVMGINIAPNPSVPSNLQVSSMPGFMTQPHQYHHHHSAASLGLIDMASFPAAFAPLPTSSASSPPQLTDADMALIPGTSQFNQH</sequence>
<reference evidence="1" key="1">
    <citation type="submission" date="2022-07" db="EMBL/GenBank/DDBJ databases">
        <title>Phylogenomic reconstructions and comparative analyses of Kickxellomycotina fungi.</title>
        <authorList>
            <person name="Reynolds N.K."/>
            <person name="Stajich J.E."/>
            <person name="Barry K."/>
            <person name="Grigoriev I.V."/>
            <person name="Crous P."/>
            <person name="Smith M.E."/>
        </authorList>
    </citation>
    <scope>NUCLEOTIDE SEQUENCE</scope>
    <source>
        <strain evidence="1">CBS 190363</strain>
    </source>
</reference>
<dbReference type="EMBL" id="JANBVB010001423">
    <property type="protein sequence ID" value="KAJ2890277.1"/>
    <property type="molecule type" value="Genomic_DNA"/>
</dbReference>
<proteinExistence type="predicted"/>
<comment type="caution">
    <text evidence="1">The sequence shown here is derived from an EMBL/GenBank/DDBJ whole genome shotgun (WGS) entry which is preliminary data.</text>
</comment>
<evidence type="ECO:0000313" key="2">
    <source>
        <dbReference type="Proteomes" id="UP001139981"/>
    </source>
</evidence>
<protein>
    <submittedName>
        <fullName evidence="1">Uncharacterized protein</fullName>
    </submittedName>
</protein>
<gene>
    <name evidence="1" type="ORF">IWW38_004224</name>
</gene>
<keyword evidence="2" id="KW-1185">Reference proteome</keyword>
<evidence type="ECO:0000313" key="1">
    <source>
        <dbReference type="EMBL" id="KAJ2890277.1"/>
    </source>
</evidence>
<dbReference type="Proteomes" id="UP001139981">
    <property type="component" value="Unassembled WGS sequence"/>
</dbReference>
<organism evidence="1 2">
    <name type="scientific">Coemansia aciculifera</name>
    <dbReference type="NCBI Taxonomy" id="417176"/>
    <lineage>
        <taxon>Eukaryota</taxon>
        <taxon>Fungi</taxon>
        <taxon>Fungi incertae sedis</taxon>
        <taxon>Zoopagomycota</taxon>
        <taxon>Kickxellomycotina</taxon>
        <taxon>Kickxellomycetes</taxon>
        <taxon>Kickxellales</taxon>
        <taxon>Kickxellaceae</taxon>
        <taxon>Coemansia</taxon>
    </lineage>
</organism>
<accession>A0ACC1LYG1</accession>